<organism evidence="3 4">
    <name type="scientific">Photorhabdus thracensis</name>
    <dbReference type="NCBI Taxonomy" id="230089"/>
    <lineage>
        <taxon>Bacteria</taxon>
        <taxon>Pseudomonadati</taxon>
        <taxon>Pseudomonadota</taxon>
        <taxon>Gammaproteobacteria</taxon>
        <taxon>Enterobacterales</taxon>
        <taxon>Morganellaceae</taxon>
        <taxon>Photorhabdus</taxon>
    </lineage>
</organism>
<reference evidence="4" key="2">
    <citation type="submission" date="2015-03" db="EMBL/GenBank/DDBJ databases">
        <title>Genome sequence of Azospirillum thiophilum strain DSM 21654T.</title>
        <authorList>
            <person name="Kwak Y."/>
            <person name="Shin J.-H."/>
        </authorList>
    </citation>
    <scope>NUCLEOTIDE SEQUENCE [LARGE SCALE GENOMIC DNA]</scope>
    <source>
        <strain evidence="4">DSM 15199</strain>
    </source>
</reference>
<name>A0A0F7LN19_9GAMM</name>
<dbReference type="AlphaFoldDB" id="A0A0F7LN19"/>
<feature type="transmembrane region" description="Helical" evidence="1">
    <location>
        <begin position="272"/>
        <end position="290"/>
    </location>
</feature>
<keyword evidence="1" id="KW-1133">Transmembrane helix</keyword>
<feature type="transmembrane region" description="Helical" evidence="1">
    <location>
        <begin position="302"/>
        <end position="327"/>
    </location>
</feature>
<dbReference type="EMBL" id="CP011104">
    <property type="protein sequence ID" value="AKH63216.1"/>
    <property type="molecule type" value="Genomic_DNA"/>
</dbReference>
<dbReference type="STRING" id="230089.VY86_07565"/>
<dbReference type="CDD" id="cd02525">
    <property type="entry name" value="Succinoglycan_BP_ExoA"/>
    <property type="match status" value="1"/>
</dbReference>
<keyword evidence="1" id="KW-0812">Transmembrane</keyword>
<dbReference type="Proteomes" id="UP000034866">
    <property type="component" value="Chromosome"/>
</dbReference>
<evidence type="ECO:0000313" key="3">
    <source>
        <dbReference type="EMBL" id="AKH63216.1"/>
    </source>
</evidence>
<dbReference type="PATRIC" id="fig|230089.6.peg.1665"/>
<keyword evidence="1" id="KW-0472">Membrane</keyword>
<reference evidence="3 4" key="1">
    <citation type="journal article" date="2015" name="J. Biotechnol.">
        <title>Complete genome sequence of Photorhabdus temperata subsp. thracensis 39-8(T), an entomopathogenic bacterium for the improved commercial bioinsecticide.</title>
        <authorList>
            <person name="Kwak Y."/>
            <person name="Shin J.H."/>
        </authorList>
    </citation>
    <scope>NUCLEOTIDE SEQUENCE [LARGE SCALE GENOMIC DNA]</scope>
    <source>
        <strain evidence="3 4">DSM 15199</strain>
    </source>
</reference>
<dbReference type="GO" id="GO:0016758">
    <property type="term" value="F:hexosyltransferase activity"/>
    <property type="evidence" value="ECO:0007669"/>
    <property type="project" value="UniProtKB-ARBA"/>
</dbReference>
<feature type="transmembrane region" description="Helical" evidence="1">
    <location>
        <begin position="248"/>
        <end position="266"/>
    </location>
</feature>
<proteinExistence type="predicted"/>
<accession>A0A0F7LN19</accession>
<dbReference type="KEGG" id="ptt:VY86_07565"/>
<keyword evidence="4" id="KW-1185">Reference proteome</keyword>
<protein>
    <submittedName>
        <fullName evidence="3">WblJ protein</fullName>
    </submittedName>
</protein>
<dbReference type="SUPFAM" id="SSF53448">
    <property type="entry name" value="Nucleotide-diphospho-sugar transferases"/>
    <property type="match status" value="1"/>
</dbReference>
<gene>
    <name evidence="3" type="ORF">VY86_07565</name>
</gene>
<evidence type="ECO:0000313" key="4">
    <source>
        <dbReference type="Proteomes" id="UP000034866"/>
    </source>
</evidence>
<evidence type="ECO:0000259" key="2">
    <source>
        <dbReference type="Pfam" id="PF00535"/>
    </source>
</evidence>
<dbReference type="Pfam" id="PF00535">
    <property type="entry name" value="Glycos_transf_2"/>
    <property type="match status" value="1"/>
</dbReference>
<dbReference type="PANTHER" id="PTHR22916:SF71">
    <property type="entry name" value="GLYCOSYL TRANSFERASE"/>
    <property type="match status" value="1"/>
</dbReference>
<dbReference type="Gene3D" id="3.90.550.10">
    <property type="entry name" value="Spore Coat Polysaccharide Biosynthesis Protein SpsA, Chain A"/>
    <property type="match status" value="1"/>
</dbReference>
<feature type="domain" description="Glycosyltransferase 2-like" evidence="2">
    <location>
        <begin position="6"/>
        <end position="176"/>
    </location>
</feature>
<dbReference type="PANTHER" id="PTHR22916">
    <property type="entry name" value="GLYCOSYLTRANSFERASE"/>
    <property type="match status" value="1"/>
</dbReference>
<sequence length="337" mass="38607">MMINISVICPILNEEKYIKGCIESLLKQDYPTEQLEIIFIDGCSSDNTLKVIQSYIEKYEFIKLLYNPEKHVPAALNIGIKNSSGEYIARIDAHSNYPSNYLSKLYSLSKQFDIDNIGGVLSTKPCNPTIIAHTIAYALSSHFGMGNSHFRIGVNNIKKVDTVPFGFFKRNIFDKIGLFDEDLIRNQDDEFNNRIIKHGGNIYLAPDIIVDYYPRDSIKKTCSMFYQYGLFKPLVNLKLKTTTSFRQLIPPTFVLGLILGLILSFINPIFSYLYISCIFIYLSLALLVSIKAHIKNKKNYIFLPLIFLCIHLSYGSGYLIGIMKIIFNKKFHVKNKR</sequence>
<dbReference type="InterPro" id="IPR001173">
    <property type="entry name" value="Glyco_trans_2-like"/>
</dbReference>
<dbReference type="InterPro" id="IPR029044">
    <property type="entry name" value="Nucleotide-diphossugar_trans"/>
</dbReference>
<evidence type="ECO:0000256" key="1">
    <source>
        <dbReference type="SAM" id="Phobius"/>
    </source>
</evidence>